<dbReference type="FunFam" id="3.30.160.60:FF:000446">
    <property type="entry name" value="Zinc finger protein"/>
    <property type="match status" value="1"/>
</dbReference>
<dbReference type="AlphaFoldDB" id="A0A667WRR9"/>
<dbReference type="GO" id="GO:0005634">
    <property type="term" value="C:nucleus"/>
    <property type="evidence" value="ECO:0007669"/>
    <property type="project" value="UniProtKB-SubCell"/>
</dbReference>
<evidence type="ECO:0000256" key="5">
    <source>
        <dbReference type="ARBA" id="ARBA00022833"/>
    </source>
</evidence>
<dbReference type="Proteomes" id="UP000472263">
    <property type="component" value="Chromosome 17"/>
</dbReference>
<dbReference type="PROSITE" id="PS50950">
    <property type="entry name" value="ZF_THAP"/>
    <property type="match status" value="1"/>
</dbReference>
<evidence type="ECO:0000256" key="7">
    <source>
        <dbReference type="ARBA" id="ARBA00023242"/>
    </source>
</evidence>
<protein>
    <submittedName>
        <fullName evidence="13">Zinc finger protein 384-like</fullName>
    </submittedName>
</protein>
<dbReference type="InParanoid" id="A0A667WRR9"/>
<dbReference type="OrthoDB" id="5982876at2759"/>
<dbReference type="Gene3D" id="3.30.160.60">
    <property type="entry name" value="Classic Zinc Finger"/>
    <property type="match status" value="5"/>
</dbReference>
<evidence type="ECO:0000256" key="8">
    <source>
        <dbReference type="PROSITE-ProRule" id="PRU00042"/>
    </source>
</evidence>
<evidence type="ECO:0000256" key="4">
    <source>
        <dbReference type="ARBA" id="ARBA00022771"/>
    </source>
</evidence>
<evidence type="ECO:0000256" key="9">
    <source>
        <dbReference type="PROSITE-ProRule" id="PRU00309"/>
    </source>
</evidence>
<feature type="domain" description="C2H2-type" evidence="11">
    <location>
        <begin position="456"/>
        <end position="483"/>
    </location>
</feature>
<sequence>MCSVMGCDSFLLSTTQRFRLPEDPEKRLEWVQFLAKTNGQVFKESSWTDIKICSEHFTDDCFENLTLIQMGFGRTLQLKSSAVPSLCPRSPGATVSVSASEEENSDVGCRDEELSVSSESCPEEKVFSSKGVQVSPAPCGISVSCSTDLSYVVTPGGVQTQQEIINAEKKLSKEKAALLQEKGKYLVNESCLLQLFRRNCPSCGSKCQLEKIMHGLLVIVVQQCLKCDYRKQWKSQAQTSLPLAVDQYLSGDKDVTAGTQQALPSGDSHNSSNVPVISETITFSDDSDSSDGGDDSEDGKKNFNSDGEWSPPEDNLTEEVTKESDEEEIPDEESPEENYPAGLKLNQLCPECGKFFNILRPHTCEYKIKPYACNVCGKRCVSEVSLKTHSKIHNEDYEHRCRYCLMSFKTRLDKLAHEQTHRPRSKPYQCPDCSELFANSKLRNRHLLEHRGPKKHICDVCKMEFNYIHQLRRHSVVHTGVKPFVCEVCQRSFNQSGHLKSHMRLHTGERPYKCKHCGTSFNHNVSLKSHVQRYHSQVPGSERKRQMEKTSLNQSESEKDETNEMDCQTGDEQEKEKDFDIVEFEGKEEEKEAEEEQEEEEEDEEEEEEEEQSEEEKKQVVKKKSTQKCKKRPTGRPKGRPKRNAAVKGESLILAVKAEDSNADADTFQAEYLKSATSCGDGSKEEQSDSDPNFDSTEKEKRNKNTGRRRGKPKTSEDSDSDFNPAEKKRKKKSGGQNSNSTSKRGRPKKNTAVRKPLK</sequence>
<dbReference type="PROSITE" id="PS00028">
    <property type="entry name" value="ZINC_FINGER_C2H2_1"/>
    <property type="match status" value="6"/>
</dbReference>
<organism evidence="13 14">
    <name type="scientific">Myripristis murdjan</name>
    <name type="common">pinecone soldierfish</name>
    <dbReference type="NCBI Taxonomy" id="586833"/>
    <lineage>
        <taxon>Eukaryota</taxon>
        <taxon>Metazoa</taxon>
        <taxon>Chordata</taxon>
        <taxon>Craniata</taxon>
        <taxon>Vertebrata</taxon>
        <taxon>Euteleostomi</taxon>
        <taxon>Actinopterygii</taxon>
        <taxon>Neopterygii</taxon>
        <taxon>Teleostei</taxon>
        <taxon>Neoteleostei</taxon>
        <taxon>Acanthomorphata</taxon>
        <taxon>Holocentriformes</taxon>
        <taxon>Holocentridae</taxon>
        <taxon>Myripristis</taxon>
    </lineage>
</organism>
<dbReference type="Ensembl" id="ENSMMDT00005004467.1">
    <property type="protein sequence ID" value="ENSMMDP00005004353.1"/>
    <property type="gene ID" value="ENSMMDG00005002367.1"/>
</dbReference>
<keyword evidence="14" id="KW-1185">Reference proteome</keyword>
<dbReference type="SMART" id="SM00692">
    <property type="entry name" value="DM3"/>
    <property type="match status" value="1"/>
</dbReference>
<evidence type="ECO:0000256" key="6">
    <source>
        <dbReference type="ARBA" id="ARBA00023125"/>
    </source>
</evidence>
<feature type="compositionally biased region" description="Basic residues" evidence="10">
    <location>
        <begin position="704"/>
        <end position="713"/>
    </location>
</feature>
<dbReference type="GeneTree" id="ENSGT00940000162287"/>
<keyword evidence="7" id="KW-0539">Nucleus</keyword>
<reference evidence="13" key="3">
    <citation type="submission" date="2025-09" db="UniProtKB">
        <authorList>
            <consortium name="Ensembl"/>
        </authorList>
    </citation>
    <scope>IDENTIFICATION</scope>
</reference>
<evidence type="ECO:0000313" key="14">
    <source>
        <dbReference type="Proteomes" id="UP000472263"/>
    </source>
</evidence>
<feature type="domain" description="C2H2-type" evidence="11">
    <location>
        <begin position="512"/>
        <end position="536"/>
    </location>
</feature>
<feature type="compositionally biased region" description="Basic and acidic residues" evidence="10">
    <location>
        <begin position="572"/>
        <end position="590"/>
    </location>
</feature>
<evidence type="ECO:0000259" key="11">
    <source>
        <dbReference type="PROSITE" id="PS50157"/>
    </source>
</evidence>
<dbReference type="InterPro" id="IPR006612">
    <property type="entry name" value="THAP_Znf"/>
</dbReference>
<dbReference type="InterPro" id="IPR013087">
    <property type="entry name" value="Znf_C2H2_type"/>
</dbReference>
<accession>A0A667WRR9</accession>
<reference evidence="13" key="1">
    <citation type="submission" date="2019-06" db="EMBL/GenBank/DDBJ databases">
        <authorList>
            <consortium name="Wellcome Sanger Institute Data Sharing"/>
        </authorList>
    </citation>
    <scope>NUCLEOTIDE SEQUENCE [LARGE SCALE GENOMIC DNA]</scope>
</reference>
<dbReference type="PROSITE" id="PS50157">
    <property type="entry name" value="ZINC_FINGER_C2H2_2"/>
    <property type="match status" value="5"/>
</dbReference>
<reference evidence="13" key="2">
    <citation type="submission" date="2025-08" db="UniProtKB">
        <authorList>
            <consortium name="Ensembl"/>
        </authorList>
    </citation>
    <scope>IDENTIFICATION</scope>
</reference>
<dbReference type="Pfam" id="PF00096">
    <property type="entry name" value="zf-C2H2"/>
    <property type="match status" value="3"/>
</dbReference>
<dbReference type="InterPro" id="IPR050888">
    <property type="entry name" value="ZnF_C2H2-type_TF"/>
</dbReference>
<evidence type="ECO:0000256" key="10">
    <source>
        <dbReference type="SAM" id="MobiDB-lite"/>
    </source>
</evidence>
<feature type="domain" description="C2H2-type" evidence="11">
    <location>
        <begin position="371"/>
        <end position="398"/>
    </location>
</feature>
<feature type="compositionally biased region" description="Basic residues" evidence="10">
    <location>
        <begin position="744"/>
        <end position="759"/>
    </location>
</feature>
<feature type="region of interest" description="Disordered" evidence="10">
    <location>
        <begin position="675"/>
        <end position="759"/>
    </location>
</feature>
<dbReference type="SUPFAM" id="SSF57667">
    <property type="entry name" value="beta-beta-alpha zinc fingers"/>
    <property type="match status" value="3"/>
</dbReference>
<feature type="domain" description="THAP-type" evidence="12">
    <location>
        <begin position="1"/>
        <end position="87"/>
    </location>
</feature>
<dbReference type="GO" id="GO:0003677">
    <property type="term" value="F:DNA binding"/>
    <property type="evidence" value="ECO:0007669"/>
    <property type="project" value="UniProtKB-UniRule"/>
</dbReference>
<gene>
    <name evidence="13" type="primary">LOC115375894</name>
</gene>
<comment type="subcellular location">
    <subcellularLocation>
        <location evidence="1">Nucleus</location>
    </subcellularLocation>
</comment>
<feature type="domain" description="C2H2-type" evidence="11">
    <location>
        <begin position="484"/>
        <end position="511"/>
    </location>
</feature>
<feature type="compositionally biased region" description="Acidic residues" evidence="10">
    <location>
        <begin position="324"/>
        <end position="336"/>
    </location>
</feature>
<name>A0A667WRR9_9TELE</name>
<evidence type="ECO:0000259" key="12">
    <source>
        <dbReference type="PROSITE" id="PS50950"/>
    </source>
</evidence>
<evidence type="ECO:0000256" key="1">
    <source>
        <dbReference type="ARBA" id="ARBA00004123"/>
    </source>
</evidence>
<dbReference type="FunFam" id="3.30.160.60:FF:000624">
    <property type="entry name" value="zinc finger protein 697"/>
    <property type="match status" value="2"/>
</dbReference>
<keyword evidence="4 8" id="KW-0863">Zinc-finger</keyword>
<feature type="compositionally biased region" description="Acidic residues" evidence="10">
    <location>
        <begin position="285"/>
        <end position="297"/>
    </location>
</feature>
<dbReference type="SMART" id="SM00980">
    <property type="entry name" value="THAP"/>
    <property type="match status" value="1"/>
</dbReference>
<dbReference type="GO" id="GO:0008270">
    <property type="term" value="F:zinc ion binding"/>
    <property type="evidence" value="ECO:0007669"/>
    <property type="project" value="UniProtKB-KW"/>
</dbReference>
<feature type="domain" description="C2H2-type" evidence="11">
    <location>
        <begin position="428"/>
        <end position="455"/>
    </location>
</feature>
<dbReference type="Pfam" id="PF05485">
    <property type="entry name" value="THAP"/>
    <property type="match status" value="1"/>
</dbReference>
<evidence type="ECO:0000313" key="13">
    <source>
        <dbReference type="Ensembl" id="ENSMMDP00005004353.1"/>
    </source>
</evidence>
<feature type="region of interest" description="Disordered" evidence="10">
    <location>
        <begin position="533"/>
        <end position="649"/>
    </location>
</feature>
<evidence type="ECO:0000256" key="2">
    <source>
        <dbReference type="ARBA" id="ARBA00022723"/>
    </source>
</evidence>
<keyword evidence="6 9" id="KW-0238">DNA-binding</keyword>
<dbReference type="SUPFAM" id="SSF57716">
    <property type="entry name" value="Glucocorticoid receptor-like (DNA-binding domain)"/>
    <property type="match status" value="1"/>
</dbReference>
<dbReference type="GeneID" id="115375894"/>
<dbReference type="PANTHER" id="PTHR24406">
    <property type="entry name" value="TRANSCRIPTIONAL REPRESSOR CTCFL-RELATED"/>
    <property type="match status" value="1"/>
</dbReference>
<dbReference type="SMART" id="SM00355">
    <property type="entry name" value="ZnF_C2H2"/>
    <property type="match status" value="6"/>
</dbReference>
<keyword evidence="3" id="KW-0677">Repeat</keyword>
<keyword evidence="5" id="KW-0862">Zinc</keyword>
<feature type="region of interest" description="Disordered" evidence="10">
    <location>
        <begin position="281"/>
        <end position="340"/>
    </location>
</feature>
<proteinExistence type="predicted"/>
<feature type="compositionally biased region" description="Basic residues" evidence="10">
    <location>
        <begin position="620"/>
        <end position="645"/>
    </location>
</feature>
<dbReference type="RefSeq" id="XP_029931346.1">
    <property type="nucleotide sequence ID" value="XM_030075486.1"/>
</dbReference>
<feature type="compositionally biased region" description="Acidic residues" evidence="10">
    <location>
        <begin position="591"/>
        <end position="614"/>
    </location>
</feature>
<keyword evidence="2" id="KW-0479">Metal-binding</keyword>
<evidence type="ECO:0000256" key="3">
    <source>
        <dbReference type="ARBA" id="ARBA00022737"/>
    </source>
</evidence>
<dbReference type="InterPro" id="IPR036236">
    <property type="entry name" value="Znf_C2H2_sf"/>
</dbReference>